<protein>
    <submittedName>
        <fullName evidence="1">Uncharacterized protein</fullName>
    </submittedName>
</protein>
<gene>
    <name evidence="1" type="ORF">MKS88_000801</name>
</gene>
<sequence length="754" mass="88416">MEKCFNSYPVVQGFTAINLYLQQEFKQVGANIISQVSSLKSENKKEKFREKCKNLADYLINSKDPYRHYQEYIWKGALRTWYSKYFTGITQHGGCFMIFNNEEKELLELFYDADDFCEKKEEYMEILNNYKTNNSNIYNCNGDANCINEFTEYNVWIKGREDHFNNKKGLLHSKCKNKIALSQYPTNNCGIMNSQTFKTINNFIYSDMNIPEEKVKAPEKSQRDNKDPENSIPQNQTLSPVENFPSVQHSPTEIPPQQGASEQSVNQDKTKENVVAASSEFESSEQTTDSKSLHTQQEDSILPPSIPNDSGAFSNPEIISPSTDSLSFTSLSPAPSTHPISSDKVVKKPNNYISSILISILTIVLFSFFIKFLLMVMFKKKKKIKRKQIKFLKLLVPSFSNKKNKLVKDEHLGYSIDEDKEIIKKIKINELTNNVNVSKRKKDRSKTIIEVHIEVLEKCINEDLENNKEELLEICIDALVKKDYRTCANLTDDHLITENILNNNDIKNLNILWNKWIEKHRNASEILKKEHWFHNLKNEWKQELAYIHEMEEIKKKSGEKPKVPFFEIEKNLWKQWISKNGTIIEQYLEQDWFKGLAEQLQNMSEEYENEDNKNYLSPLNIEEFQQKGNYEELYKYIKKKLLTNLCVLALMTVLEECKKEVYFENRESFLDISINEWKTQKYLGNKQEITENTIEYINSDIENKRNKEFHTHIRKDSFRNEIEDWIGEDDLYARSIVNNGTVEKSIDIAEKHIS</sequence>
<accession>A0ACB9YEU6</accession>
<proteinExistence type="predicted"/>
<evidence type="ECO:0000313" key="1">
    <source>
        <dbReference type="EMBL" id="KAI4841033.1"/>
    </source>
</evidence>
<name>A0ACB9YEU6_PLABR</name>
<organism evidence="1 2">
    <name type="scientific">Plasmodium brasilianum</name>
    <dbReference type="NCBI Taxonomy" id="5824"/>
    <lineage>
        <taxon>Eukaryota</taxon>
        <taxon>Sar</taxon>
        <taxon>Alveolata</taxon>
        <taxon>Apicomplexa</taxon>
        <taxon>Aconoidasida</taxon>
        <taxon>Haemosporida</taxon>
        <taxon>Plasmodiidae</taxon>
        <taxon>Plasmodium</taxon>
        <taxon>Plasmodium (Plasmodium)</taxon>
    </lineage>
</organism>
<reference evidence="1" key="1">
    <citation type="submission" date="2022-06" db="EMBL/GenBank/DDBJ databases">
        <title>The First Complete Genome of the Simian Malaria Parasite Plasmodium brasilianum.</title>
        <authorList>
            <person name="Bajic M."/>
            <person name="Ravishankar S."/>
        </authorList>
    </citation>
    <scope>NUCLEOTIDE SEQUENCE</scope>
    <source>
        <strain evidence="1">Bolivian I</strain>
    </source>
</reference>
<comment type="caution">
    <text evidence="1">The sequence shown here is derived from an EMBL/GenBank/DDBJ whole genome shotgun (WGS) entry which is preliminary data.</text>
</comment>
<evidence type="ECO:0000313" key="2">
    <source>
        <dbReference type="Proteomes" id="UP001056978"/>
    </source>
</evidence>
<keyword evidence="2" id="KW-1185">Reference proteome</keyword>
<dbReference type="Proteomes" id="UP001056978">
    <property type="component" value="Chromosome 2"/>
</dbReference>
<dbReference type="EMBL" id="CM043770">
    <property type="protein sequence ID" value="KAI4841033.1"/>
    <property type="molecule type" value="Genomic_DNA"/>
</dbReference>